<proteinExistence type="predicted"/>
<accession>A0A2A4EM01</accession>
<dbReference type="Proteomes" id="UP000217994">
    <property type="component" value="Unassembled WGS sequence"/>
</dbReference>
<gene>
    <name evidence="1" type="ORF">BZL54_34310</name>
</gene>
<organism evidence="1 2">
    <name type="scientific">Burkholderia ubonensis subsp. mesacidophila</name>
    <dbReference type="NCBI Taxonomy" id="265293"/>
    <lineage>
        <taxon>Bacteria</taxon>
        <taxon>Pseudomonadati</taxon>
        <taxon>Pseudomonadota</taxon>
        <taxon>Betaproteobacteria</taxon>
        <taxon>Burkholderiales</taxon>
        <taxon>Burkholderiaceae</taxon>
        <taxon>Burkholderia</taxon>
        <taxon>Burkholderia cepacia complex</taxon>
    </lineage>
</organism>
<dbReference type="EMBL" id="MTZU01000128">
    <property type="protein sequence ID" value="PCE21617.1"/>
    <property type="molecule type" value="Genomic_DNA"/>
</dbReference>
<protein>
    <submittedName>
        <fullName evidence="1">Uncharacterized protein</fullName>
    </submittedName>
</protein>
<name>A0A2A4EM01_9BURK</name>
<dbReference type="AlphaFoldDB" id="A0A2A4EM01"/>
<reference evidence="1 2" key="1">
    <citation type="submission" date="2017-01" db="EMBL/GenBank/DDBJ databases">
        <title>Whole-Genome Shotgun Sequencing of Two beta-Proteobacterial Species in Search of the Bulgecin Biosynthetic Cluster.</title>
        <authorList>
            <person name="Horsman M.E."/>
            <person name="Marous D.R."/>
            <person name="Li R."/>
            <person name="Oliver R.A."/>
            <person name="Byun B."/>
            <person name="Emrich S.J."/>
            <person name="Boggess B."/>
            <person name="Townsend C.A."/>
            <person name="Mobashery S."/>
        </authorList>
    </citation>
    <scope>NUCLEOTIDE SEQUENCE [LARGE SCALE GENOMIC DNA]</scope>
    <source>
        <strain evidence="1 2">ATCC 31433</strain>
    </source>
</reference>
<sequence>MGRPSPARNTQPAHPRRFFFALADISRYEKFFCVVKNHAAWHNTRHCGMEKGISYLEMHISNN</sequence>
<comment type="caution">
    <text evidence="1">The sequence shown here is derived from an EMBL/GenBank/DDBJ whole genome shotgun (WGS) entry which is preliminary data.</text>
</comment>
<evidence type="ECO:0000313" key="2">
    <source>
        <dbReference type="Proteomes" id="UP000217994"/>
    </source>
</evidence>
<evidence type="ECO:0000313" key="1">
    <source>
        <dbReference type="EMBL" id="PCE21617.1"/>
    </source>
</evidence>